<dbReference type="Proteomes" id="UP000321947">
    <property type="component" value="Unassembled WGS sequence"/>
</dbReference>
<sequence>MKKLKKKGNYIESKARTTNIQSSSITLFLPSSLILFLFLFFLIHFKPLIARRVVRLIGLSESLYSSHCLELRLFRLSEFGLSGPRVGLQLMRMGKVRSGFTVFKIKSQTVLEKDQAPEIAIEKKKGGPSYLFLLRARVMEEGTEKKV</sequence>
<comment type="caution">
    <text evidence="2">The sequence shown here is derived from an EMBL/GenBank/DDBJ whole genome shotgun (WGS) entry which is preliminary data.</text>
</comment>
<evidence type="ECO:0000313" key="2">
    <source>
        <dbReference type="EMBL" id="TYK19817.1"/>
    </source>
</evidence>
<dbReference type="AlphaFoldDB" id="A0A5D3D8B9"/>
<organism evidence="2 3">
    <name type="scientific">Cucumis melo var. makuwa</name>
    <name type="common">Oriental melon</name>
    <dbReference type="NCBI Taxonomy" id="1194695"/>
    <lineage>
        <taxon>Eukaryota</taxon>
        <taxon>Viridiplantae</taxon>
        <taxon>Streptophyta</taxon>
        <taxon>Embryophyta</taxon>
        <taxon>Tracheophyta</taxon>
        <taxon>Spermatophyta</taxon>
        <taxon>Magnoliopsida</taxon>
        <taxon>eudicotyledons</taxon>
        <taxon>Gunneridae</taxon>
        <taxon>Pentapetalae</taxon>
        <taxon>rosids</taxon>
        <taxon>fabids</taxon>
        <taxon>Cucurbitales</taxon>
        <taxon>Cucurbitaceae</taxon>
        <taxon>Benincaseae</taxon>
        <taxon>Cucumis</taxon>
    </lineage>
</organism>
<keyword evidence="1" id="KW-0812">Transmembrane</keyword>
<proteinExistence type="predicted"/>
<protein>
    <submittedName>
        <fullName evidence="2">Uncharacterized protein</fullName>
    </submittedName>
</protein>
<evidence type="ECO:0000313" key="3">
    <source>
        <dbReference type="Proteomes" id="UP000321947"/>
    </source>
</evidence>
<evidence type="ECO:0000256" key="1">
    <source>
        <dbReference type="SAM" id="Phobius"/>
    </source>
</evidence>
<keyword evidence="1" id="KW-1133">Transmembrane helix</keyword>
<keyword evidence="1" id="KW-0472">Membrane</keyword>
<feature type="transmembrane region" description="Helical" evidence="1">
    <location>
        <begin position="20"/>
        <end position="45"/>
    </location>
</feature>
<accession>A0A5D3D8B9</accession>
<reference evidence="2 3" key="1">
    <citation type="submission" date="2019-08" db="EMBL/GenBank/DDBJ databases">
        <title>Draft genome sequences of two oriental melons (Cucumis melo L. var makuwa).</title>
        <authorList>
            <person name="Kwon S.-Y."/>
        </authorList>
    </citation>
    <scope>NUCLEOTIDE SEQUENCE [LARGE SCALE GENOMIC DNA]</scope>
    <source>
        <strain evidence="3">cv. Chang Bougi</strain>
        <tissue evidence="2">Leaf</tissue>
    </source>
</reference>
<name>A0A5D3D8B9_CUCMM</name>
<gene>
    <name evidence="2" type="ORF">E5676_scaffold811G00150</name>
</gene>
<dbReference type="EMBL" id="SSTD01006490">
    <property type="protein sequence ID" value="TYK19817.1"/>
    <property type="molecule type" value="Genomic_DNA"/>
</dbReference>